<keyword evidence="1" id="KW-1133">Transmembrane helix</keyword>
<keyword evidence="1" id="KW-0812">Transmembrane</keyword>
<evidence type="ECO:0000256" key="1">
    <source>
        <dbReference type="SAM" id="Phobius"/>
    </source>
</evidence>
<dbReference type="AlphaFoldDB" id="A0A075GAW2"/>
<evidence type="ECO:0000313" key="2">
    <source>
        <dbReference type="EMBL" id="AIE98812.1"/>
    </source>
</evidence>
<sequence>MRRSVLLLTLLLLLSSVACSLPYPVPPTSGALATASAPPSSGVDLIVTDENSAPVQNATVEMFDGVTGVRILGPADMPGRSRELFSGLTPGPVRLHVTHSAHADGWGLGQLVPDQDLSMTIVLTSLSGSLEVQTGADAQLSLALSGHQQDLTALANESGAASLAVPSGASGWLLADADAGSSLVRWNGSANLTASLNGTMRLFGWSDDVNGSGTVLAEHSASGWREVFSWSSEIDLLVPRTDEGEWNLWSVFDGQRSEPVLTLQDNSSHDISGWLNGSGSAPEQVTGDASITLVDNLVRGEPVNATWNANISLPLDVGTALLPERSYGLRAQADRWIGDGDGSVSASEAAGLAMMLSTSGWGQSGQWLLYDEMPFSPQSEMNPQGLAMDGLVGPVTAVGGTFGWMESGNLTGWSGQSSVRLLWFPVRADPLESIPLHVDLPDGWEVRYSPQQQLLEGETWSFSITRANSPVTGTISVSLGENQPPVAEGALYELSGNSVPYDTNVTFDGTGCSDSGFGELDHLWELRDNGTLVHTAVGDTLTIVPRHLGIEMGATLNTTLTCTDGQGLSGVWEGEWYVDGTPPMAEVNGTEDSMQPGVVTFFEMHLLDSFILDAGSYFSVLATPVDDSGEQVKVTWRSNKSEGWNHVDYFFNDQFNQGPDVNWAQDPLEERHQQRNLTVWGLSMELEDTAGNIFVKHWDITMNDTTAPTITAELLVDGLPYGDENPARPDSNLSIDLSETFDDIDAIENLVFFIDVDGIPVLQYANWVDARFVDLPPLDVGEHQLRVQCADLADGTEKQNLRELITNPVVHPLEAANLSIVSVEMEGIPVPGESGVLQVQVNNTGANPAVFTICYGDVCSDNFSSTVATFNGHGNATYPLEVPSFENGRISINLTWVDEGTGANGSQVFESDLSVTPAWVDNVRFLFWVVLVGGGCWLLVRAWLVRGTQGKGKAPF</sequence>
<dbReference type="EMBL" id="KF900545">
    <property type="protein sequence ID" value="AIE98812.1"/>
    <property type="molecule type" value="Genomic_DNA"/>
</dbReference>
<accession>A0A075GAW2</accession>
<protein>
    <submittedName>
        <fullName evidence="2">Uncharacterized protein</fullName>
    </submittedName>
</protein>
<organism evidence="2">
    <name type="scientific">uncultured marine group II/III euryarchaeote KM3_100_D04</name>
    <dbReference type="NCBI Taxonomy" id="1457841"/>
    <lineage>
        <taxon>Archaea</taxon>
        <taxon>Methanobacteriati</taxon>
        <taxon>Methanobacteriota</taxon>
        <taxon>environmental samples</taxon>
    </lineage>
</organism>
<reference evidence="2" key="1">
    <citation type="journal article" date="2014" name="Genome Biol. Evol.">
        <title>Pangenome evidence for extensive interdomain horizontal transfer affecting lineage core and shell genes in uncultured planktonic thaumarchaeota and euryarchaeota.</title>
        <authorList>
            <person name="Deschamps P."/>
            <person name="Zivanovic Y."/>
            <person name="Moreira D."/>
            <person name="Rodriguez-Valera F."/>
            <person name="Lopez-Garcia P."/>
        </authorList>
    </citation>
    <scope>NUCLEOTIDE SEQUENCE</scope>
</reference>
<keyword evidence="1" id="KW-0472">Membrane</keyword>
<feature type="transmembrane region" description="Helical" evidence="1">
    <location>
        <begin position="925"/>
        <end position="944"/>
    </location>
</feature>
<name>A0A075GAW2_9EURY</name>
<proteinExistence type="predicted"/>
<dbReference type="PROSITE" id="PS51257">
    <property type="entry name" value="PROKAR_LIPOPROTEIN"/>
    <property type="match status" value="1"/>
</dbReference>